<evidence type="ECO:0000256" key="11">
    <source>
        <dbReference type="RuleBase" id="RU004227"/>
    </source>
</evidence>
<proteinExistence type="inferred from homology"/>
<dbReference type="NCBIfam" id="TIGR00362">
    <property type="entry name" value="DnaA"/>
    <property type="match status" value="1"/>
</dbReference>
<dbReference type="InterPro" id="IPR001957">
    <property type="entry name" value="Chromosome_initiator_DnaA"/>
</dbReference>
<dbReference type="InterPro" id="IPR003593">
    <property type="entry name" value="AAA+_ATPase"/>
</dbReference>
<dbReference type="CDD" id="cd06571">
    <property type="entry name" value="Bac_DnaA_C"/>
    <property type="match status" value="1"/>
</dbReference>
<dbReference type="InterPro" id="IPR010921">
    <property type="entry name" value="Trp_repressor/repl_initiator"/>
</dbReference>
<dbReference type="GO" id="GO:0005737">
    <property type="term" value="C:cytoplasm"/>
    <property type="evidence" value="ECO:0007669"/>
    <property type="project" value="UniProtKB-SubCell"/>
</dbReference>
<evidence type="ECO:0000259" key="13">
    <source>
        <dbReference type="SMART" id="SM00760"/>
    </source>
</evidence>
<dbReference type="InterPro" id="IPR027417">
    <property type="entry name" value="P-loop_NTPase"/>
</dbReference>
<evidence type="ECO:0000259" key="12">
    <source>
        <dbReference type="SMART" id="SM00382"/>
    </source>
</evidence>
<dbReference type="InterPro" id="IPR018312">
    <property type="entry name" value="Chromosome_initiator_DnaA_CS"/>
</dbReference>
<evidence type="ECO:0000256" key="9">
    <source>
        <dbReference type="NCBIfam" id="TIGR00362"/>
    </source>
</evidence>
<evidence type="ECO:0000256" key="7">
    <source>
        <dbReference type="ARBA" id="ARBA00023125"/>
    </source>
</evidence>
<comment type="similarity">
    <text evidence="1 8 11">Belongs to the DnaA family.</text>
</comment>
<dbReference type="GO" id="GO:0006270">
    <property type="term" value="P:DNA replication initiation"/>
    <property type="evidence" value="ECO:0007669"/>
    <property type="project" value="UniProtKB-UniRule"/>
</dbReference>
<dbReference type="EMBL" id="CP038013">
    <property type="protein sequence ID" value="QBQ07202.1"/>
    <property type="molecule type" value="Genomic_DNA"/>
</dbReference>
<keyword evidence="3 8" id="KW-0235">DNA replication</keyword>
<evidence type="ECO:0000313" key="14">
    <source>
        <dbReference type="EMBL" id="QBQ07202.1"/>
    </source>
</evidence>
<dbReference type="Gene3D" id="1.10.1750.10">
    <property type="match status" value="1"/>
</dbReference>
<evidence type="ECO:0000256" key="2">
    <source>
        <dbReference type="ARBA" id="ARBA00022490"/>
    </source>
</evidence>
<dbReference type="Gene3D" id="3.40.50.300">
    <property type="entry name" value="P-loop containing nucleotide triphosphate hydrolases"/>
    <property type="match status" value="1"/>
</dbReference>
<reference evidence="14 15" key="1">
    <citation type="submission" date="2019-03" db="EMBL/GenBank/DDBJ databases">
        <title>Complete genome sequence of Spiroplasma gladiatoris TG-1 (DSM 22552).</title>
        <authorList>
            <person name="Lin Y.-C."/>
            <person name="Chou L."/>
            <person name="Kuo C.-H."/>
        </authorList>
    </citation>
    <scope>NUCLEOTIDE SEQUENCE [LARGE SCALE GENOMIC DNA]</scope>
    <source>
        <strain evidence="14 15">TG-1</strain>
    </source>
</reference>
<gene>
    <name evidence="8 14" type="primary">dnaA</name>
    <name evidence="14" type="ORF">SGLAD_v1c00010</name>
</gene>
<comment type="subcellular location">
    <subcellularLocation>
        <location evidence="8">Cytoplasm</location>
    </subcellularLocation>
</comment>
<dbReference type="SUPFAM" id="SSF48295">
    <property type="entry name" value="TrpR-like"/>
    <property type="match status" value="1"/>
</dbReference>
<dbReference type="PANTHER" id="PTHR30050:SF2">
    <property type="entry name" value="CHROMOSOMAL REPLICATION INITIATOR PROTEIN DNAA"/>
    <property type="match status" value="1"/>
</dbReference>
<evidence type="ECO:0000256" key="8">
    <source>
        <dbReference type="HAMAP-Rule" id="MF_00377"/>
    </source>
</evidence>
<evidence type="ECO:0000256" key="5">
    <source>
        <dbReference type="ARBA" id="ARBA00022840"/>
    </source>
</evidence>
<dbReference type="SMART" id="SM00760">
    <property type="entry name" value="Bac_DnaA_C"/>
    <property type="match status" value="1"/>
</dbReference>
<keyword evidence="5 8" id="KW-0067">ATP-binding</keyword>
<dbReference type="InterPro" id="IPR020591">
    <property type="entry name" value="Chromosome_initiator_DnaA-like"/>
</dbReference>
<dbReference type="SUPFAM" id="SSF52540">
    <property type="entry name" value="P-loop containing nucleoside triphosphate hydrolases"/>
    <property type="match status" value="1"/>
</dbReference>
<keyword evidence="6 8" id="KW-0446">Lipid-binding</keyword>
<comment type="subunit">
    <text evidence="8">Oligomerizes as a right-handed, spiral filament on DNA at oriC.</text>
</comment>
<dbReference type="Gene3D" id="1.10.8.60">
    <property type="match status" value="1"/>
</dbReference>
<dbReference type="GO" id="GO:0006275">
    <property type="term" value="P:regulation of DNA replication"/>
    <property type="evidence" value="ECO:0007669"/>
    <property type="project" value="UniProtKB-UniRule"/>
</dbReference>
<dbReference type="Proteomes" id="UP000294309">
    <property type="component" value="Chromosome"/>
</dbReference>
<keyword evidence="7 8" id="KW-0238">DNA-binding</keyword>
<name>A0A4P7AGG0_9MOLU</name>
<dbReference type="InterPro" id="IPR013317">
    <property type="entry name" value="DnaA_dom"/>
</dbReference>
<evidence type="ECO:0000313" key="15">
    <source>
        <dbReference type="Proteomes" id="UP000294309"/>
    </source>
</evidence>
<comment type="caution">
    <text evidence="8">Lacks conserved residue(s) required for the propagation of feature annotation.</text>
</comment>
<keyword evidence="2 8" id="KW-0963">Cytoplasm</keyword>
<keyword evidence="4 8" id="KW-0547">Nucleotide-binding</keyword>
<organism evidence="14 15">
    <name type="scientific">Spiroplasma gladiatoris</name>
    <dbReference type="NCBI Taxonomy" id="2143"/>
    <lineage>
        <taxon>Bacteria</taxon>
        <taxon>Bacillati</taxon>
        <taxon>Mycoplasmatota</taxon>
        <taxon>Mollicutes</taxon>
        <taxon>Entomoplasmatales</taxon>
        <taxon>Spiroplasmataceae</taxon>
        <taxon>Spiroplasma</taxon>
    </lineage>
</organism>
<dbReference type="PROSITE" id="PS01008">
    <property type="entry name" value="DNAA"/>
    <property type="match status" value="1"/>
</dbReference>
<evidence type="ECO:0000256" key="4">
    <source>
        <dbReference type="ARBA" id="ARBA00022741"/>
    </source>
</evidence>
<comment type="domain">
    <text evidence="8">Domain I is involved in oligomerization and binding regulators, domain II is flexibile and of varying length in different bacteria, domain III forms the AAA+ region, while domain IV binds dsDNA.</text>
</comment>
<dbReference type="PRINTS" id="PR00051">
    <property type="entry name" value="DNAA"/>
</dbReference>
<feature type="domain" description="Chromosomal replication initiator DnaA C-terminal" evidence="13">
    <location>
        <begin position="350"/>
        <end position="419"/>
    </location>
</feature>
<dbReference type="AlphaFoldDB" id="A0A4P7AGG0"/>
<dbReference type="RefSeq" id="WP_166739183.1">
    <property type="nucleotide sequence ID" value="NZ_CP038013.1"/>
</dbReference>
<dbReference type="KEGG" id="sgq:SGLAD_v1c00010"/>
<dbReference type="GO" id="GO:0003688">
    <property type="term" value="F:DNA replication origin binding"/>
    <property type="evidence" value="ECO:0007669"/>
    <property type="project" value="UniProtKB-UniRule"/>
</dbReference>
<dbReference type="Pfam" id="PF00308">
    <property type="entry name" value="Bac_DnaA"/>
    <property type="match status" value="1"/>
</dbReference>
<evidence type="ECO:0000256" key="3">
    <source>
        <dbReference type="ARBA" id="ARBA00022705"/>
    </source>
</evidence>
<feature type="region of interest" description="Domain I, interacts with DnaA modulators" evidence="8">
    <location>
        <begin position="1"/>
        <end position="89"/>
    </location>
</feature>
<dbReference type="HAMAP" id="MF_00377">
    <property type="entry name" value="DnaA_bact"/>
    <property type="match status" value="1"/>
</dbReference>
<feature type="binding site" evidence="8">
    <location>
        <position position="147"/>
    </location>
    <ligand>
        <name>ATP</name>
        <dbReference type="ChEBI" id="CHEBI:30616"/>
    </ligand>
</feature>
<dbReference type="SMART" id="SM00382">
    <property type="entry name" value="AAA"/>
    <property type="match status" value="1"/>
</dbReference>
<protein>
    <recommendedName>
        <fullName evidence="8 9">Chromosomal replication initiator protein DnaA</fullName>
    </recommendedName>
</protein>
<keyword evidence="15" id="KW-1185">Reference proteome</keyword>
<feature type="binding site" evidence="8">
    <location>
        <position position="148"/>
    </location>
    <ligand>
        <name>ATP</name>
        <dbReference type="ChEBI" id="CHEBI:30616"/>
    </ligand>
</feature>
<feature type="domain" description="AAA+ ATPase" evidence="12">
    <location>
        <begin position="133"/>
        <end position="258"/>
    </location>
</feature>
<dbReference type="GO" id="GO:0005886">
    <property type="term" value="C:plasma membrane"/>
    <property type="evidence" value="ECO:0007669"/>
    <property type="project" value="TreeGrafter"/>
</dbReference>
<evidence type="ECO:0000256" key="1">
    <source>
        <dbReference type="ARBA" id="ARBA00006583"/>
    </source>
</evidence>
<accession>A0A4P7AGG0</accession>
<dbReference type="Pfam" id="PF08299">
    <property type="entry name" value="Bac_DnaA_C"/>
    <property type="match status" value="1"/>
</dbReference>
<feature type="binding site" evidence="8">
    <location>
        <position position="144"/>
    </location>
    <ligand>
        <name>ATP</name>
        <dbReference type="ChEBI" id="CHEBI:30616"/>
    </ligand>
</feature>
<feature type="region of interest" description="Domain IV, binds dsDNA" evidence="8">
    <location>
        <begin position="319"/>
        <end position="442"/>
    </location>
</feature>
<evidence type="ECO:0000256" key="10">
    <source>
        <dbReference type="RuleBase" id="RU000577"/>
    </source>
</evidence>
<evidence type="ECO:0000256" key="6">
    <source>
        <dbReference type="ARBA" id="ARBA00023121"/>
    </source>
</evidence>
<sequence length="442" mass="50351">MKNSELWKNIKGWLITSENVEPNIYDDYIKKATLETLSQDHLAIVVSSEVAKKHLEYMKNNINKQMNYLLEKEIVLSILTNEAFNKEKSIQKIVDKQKKNKNNEFSFENFIPGISNKNALEATKAVVNNLGNKWNPLFIFGDSGLGKTHLLKAINNELCKKQEGIEIKYYTSSDFRKEIIDSLQGGFHEIEATKNKFNNLDVLLIDDIQFLAKSDKTNEIFFDLFNSCIENNKQIVITSDKYAEALNGFDKRLISRFTQGLNVKIEKPDTITAINIIDHKAKVANINLSDEAKRYIASYYGSDVRKIEGAINKIEFALIQNKIDSSNLINDDEVTVFLSDYSYAPGGEITVQKIKNVVSQNYGIAPNSIDSKIRLQKVVLARHLAMYLTGELLKRNYTEIGVSFGGKDHTTVMHAFKKINELINTDKVFKKLLIKIKKEITS</sequence>
<dbReference type="GO" id="GO:0005524">
    <property type="term" value="F:ATP binding"/>
    <property type="evidence" value="ECO:0007669"/>
    <property type="project" value="UniProtKB-UniRule"/>
</dbReference>
<dbReference type="CDD" id="cd00009">
    <property type="entry name" value="AAA"/>
    <property type="match status" value="1"/>
</dbReference>
<comment type="function">
    <text evidence="8 10">Plays an essential role in the initiation and regulation of chromosomal replication. ATP-DnaA binds to the origin of replication (oriC) to initiate formation of the DNA replication initiation complex once per cell cycle. Binds the DnaA box (a 9 base pair repeat at the origin) and separates the double-stranded (ds)DNA. Forms a right-handed helical filament on oriC DNA; dsDNA binds to the exterior of the filament while single-stranded (ss)DNA is stabiized in the filament's interior. The ATP-DnaA-oriC complex binds and stabilizes one strand of the AT-rich DNA unwinding element (DUE), permitting loading of DNA polymerase. After initiation quickly degrades to an ADP-DnaA complex that is not apt for DNA replication. Binds acidic phospholipids.</text>
</comment>
<dbReference type="PANTHER" id="PTHR30050">
    <property type="entry name" value="CHROMOSOMAL REPLICATION INITIATOR PROTEIN DNAA"/>
    <property type="match status" value="1"/>
</dbReference>
<dbReference type="GO" id="GO:0008289">
    <property type="term" value="F:lipid binding"/>
    <property type="evidence" value="ECO:0007669"/>
    <property type="project" value="UniProtKB-KW"/>
</dbReference>
<feature type="binding site" evidence="8">
    <location>
        <position position="146"/>
    </location>
    <ligand>
        <name>ATP</name>
        <dbReference type="ChEBI" id="CHEBI:30616"/>
    </ligand>
</feature>
<dbReference type="InterPro" id="IPR013159">
    <property type="entry name" value="DnaA_C"/>
</dbReference>